<name>A0A1G2DEF7_9BACT</name>
<feature type="transmembrane region" description="Helical" evidence="1">
    <location>
        <begin position="65"/>
        <end position="88"/>
    </location>
</feature>
<accession>A0A1G2DEF7</accession>
<keyword evidence="1" id="KW-1133">Transmembrane helix</keyword>
<reference evidence="2 3" key="1">
    <citation type="journal article" date="2016" name="Nat. Commun.">
        <title>Thousands of microbial genomes shed light on interconnected biogeochemical processes in an aquifer system.</title>
        <authorList>
            <person name="Anantharaman K."/>
            <person name="Brown C.T."/>
            <person name="Hug L.A."/>
            <person name="Sharon I."/>
            <person name="Castelle C.J."/>
            <person name="Probst A.J."/>
            <person name="Thomas B.C."/>
            <person name="Singh A."/>
            <person name="Wilkins M.J."/>
            <person name="Karaoz U."/>
            <person name="Brodie E.L."/>
            <person name="Williams K.H."/>
            <person name="Hubbard S.S."/>
            <person name="Banfield J.F."/>
        </authorList>
    </citation>
    <scope>NUCLEOTIDE SEQUENCE [LARGE SCALE GENOMIC DNA]</scope>
</reference>
<evidence type="ECO:0000313" key="3">
    <source>
        <dbReference type="Proteomes" id="UP000178636"/>
    </source>
</evidence>
<feature type="transmembrane region" description="Helical" evidence="1">
    <location>
        <begin position="20"/>
        <end position="44"/>
    </location>
</feature>
<dbReference type="AlphaFoldDB" id="A0A1G2DEF7"/>
<organism evidence="2 3">
    <name type="scientific">Candidatus Lloydbacteria bacterium RIFCSPHIGHO2_02_FULL_54_17</name>
    <dbReference type="NCBI Taxonomy" id="1798664"/>
    <lineage>
        <taxon>Bacteria</taxon>
        <taxon>Candidatus Lloydiibacteriota</taxon>
    </lineage>
</organism>
<comment type="caution">
    <text evidence="2">The sequence shown here is derived from an EMBL/GenBank/DDBJ whole genome shotgun (WGS) entry which is preliminary data.</text>
</comment>
<sequence>MDFVNDVIPFFAVLKAWPHVPPILATIGIILGIASILTGLTFLVDRRINPPEFAAGYTRKFRFGITFGVACLVFGWYAFCAYALWVVIRSIYDDFAHPPAAGWY</sequence>
<dbReference type="EMBL" id="MHLO01000037">
    <property type="protein sequence ID" value="OGZ11168.1"/>
    <property type="molecule type" value="Genomic_DNA"/>
</dbReference>
<protein>
    <submittedName>
        <fullName evidence="2">Uncharacterized protein</fullName>
    </submittedName>
</protein>
<dbReference type="STRING" id="1798664.A3C93_06595"/>
<gene>
    <name evidence="2" type="ORF">A3C93_06595</name>
</gene>
<proteinExistence type="predicted"/>
<evidence type="ECO:0000256" key="1">
    <source>
        <dbReference type="SAM" id="Phobius"/>
    </source>
</evidence>
<evidence type="ECO:0000313" key="2">
    <source>
        <dbReference type="EMBL" id="OGZ11168.1"/>
    </source>
</evidence>
<keyword evidence="1" id="KW-0812">Transmembrane</keyword>
<keyword evidence="1" id="KW-0472">Membrane</keyword>
<dbReference type="Proteomes" id="UP000178636">
    <property type="component" value="Unassembled WGS sequence"/>
</dbReference>